<keyword evidence="6" id="KW-1185">Reference proteome</keyword>
<dbReference type="GO" id="GO:0070403">
    <property type="term" value="F:NAD+ binding"/>
    <property type="evidence" value="ECO:0007669"/>
    <property type="project" value="InterPro"/>
</dbReference>
<accession>A0A0L0FH63</accession>
<dbReference type="Pfam" id="PF02146">
    <property type="entry name" value="SIR2"/>
    <property type="match status" value="1"/>
</dbReference>
<protein>
    <recommendedName>
        <fullName evidence="4">Deacetylase sirtuin-type domain-containing protein</fullName>
    </recommendedName>
</protein>
<organism evidence="5 6">
    <name type="scientific">Sphaeroforma arctica JP610</name>
    <dbReference type="NCBI Taxonomy" id="667725"/>
    <lineage>
        <taxon>Eukaryota</taxon>
        <taxon>Ichthyosporea</taxon>
        <taxon>Ichthyophonida</taxon>
        <taxon>Sphaeroforma</taxon>
    </lineage>
</organism>
<dbReference type="OrthoDB" id="424302at2759"/>
<dbReference type="AlphaFoldDB" id="A0A0L0FH63"/>
<dbReference type="GO" id="GO:0005759">
    <property type="term" value="C:mitochondrial matrix"/>
    <property type="evidence" value="ECO:0007669"/>
    <property type="project" value="TreeGrafter"/>
</dbReference>
<reference evidence="5 6" key="1">
    <citation type="submission" date="2011-02" db="EMBL/GenBank/DDBJ databases">
        <title>The Genome Sequence of Sphaeroforma arctica JP610.</title>
        <authorList>
            <consortium name="The Broad Institute Genome Sequencing Platform"/>
            <person name="Russ C."/>
            <person name="Cuomo C."/>
            <person name="Young S.K."/>
            <person name="Zeng Q."/>
            <person name="Gargeya S."/>
            <person name="Alvarado L."/>
            <person name="Berlin A."/>
            <person name="Chapman S.B."/>
            <person name="Chen Z."/>
            <person name="Freedman E."/>
            <person name="Gellesch M."/>
            <person name="Goldberg J."/>
            <person name="Griggs A."/>
            <person name="Gujja S."/>
            <person name="Heilman E."/>
            <person name="Heiman D."/>
            <person name="Howarth C."/>
            <person name="Mehta T."/>
            <person name="Neiman D."/>
            <person name="Pearson M."/>
            <person name="Roberts A."/>
            <person name="Saif S."/>
            <person name="Shea T."/>
            <person name="Shenoy N."/>
            <person name="Sisk P."/>
            <person name="Stolte C."/>
            <person name="Sykes S."/>
            <person name="White J."/>
            <person name="Yandava C."/>
            <person name="Burger G."/>
            <person name="Gray M.W."/>
            <person name="Holland P.W.H."/>
            <person name="King N."/>
            <person name="Lang F.B.F."/>
            <person name="Roger A.J."/>
            <person name="Ruiz-Trillo I."/>
            <person name="Haas B."/>
            <person name="Nusbaum C."/>
            <person name="Birren B."/>
        </authorList>
    </citation>
    <scope>NUCLEOTIDE SEQUENCE [LARGE SCALE GENOMIC DNA]</scope>
    <source>
        <strain evidence="5 6">JP610</strain>
    </source>
</reference>
<dbReference type="GeneID" id="25912163"/>
<dbReference type="GO" id="GO:0017136">
    <property type="term" value="F:histone deacetylase activity, NAD-dependent"/>
    <property type="evidence" value="ECO:0007669"/>
    <property type="project" value="TreeGrafter"/>
</dbReference>
<dbReference type="InterPro" id="IPR003000">
    <property type="entry name" value="Sirtuin"/>
</dbReference>
<dbReference type="EMBL" id="KQ243408">
    <property type="protein sequence ID" value="KNC75821.1"/>
    <property type="molecule type" value="Genomic_DNA"/>
</dbReference>
<dbReference type="InterPro" id="IPR026590">
    <property type="entry name" value="Ssirtuin_cat_dom"/>
</dbReference>
<dbReference type="RefSeq" id="XP_014149723.1">
    <property type="nucleotide sequence ID" value="XM_014294248.1"/>
</dbReference>
<dbReference type="Gene3D" id="3.40.50.1220">
    <property type="entry name" value="TPP-binding domain"/>
    <property type="match status" value="1"/>
</dbReference>
<dbReference type="SUPFAM" id="SSF52467">
    <property type="entry name" value="DHS-like NAD/FAD-binding domain"/>
    <property type="match status" value="1"/>
</dbReference>
<dbReference type="PANTHER" id="PTHR11085">
    <property type="entry name" value="NAD-DEPENDENT PROTEIN DEACYLASE SIRTUIN-5, MITOCHONDRIAL-RELATED"/>
    <property type="match status" value="1"/>
</dbReference>
<sequence length="198" mass="22563">MRSNHRPTLHHEFVGDPELRQRYWARNFVAWTDFKDSKINTTHQFLSWLENQVVERAACAQSQNGDVSLLNVDYSTFQSPECTNAHCYDNTGAPGLLKPDLVFFGGNVPKERVDFTYARIEEADGLLILGSSMKVYSGWRFAKHAAEKGIPVAIVNIGETRADDIATLKIEARLGDIIGQVWHRLARKRNLREYVSDR</sequence>
<evidence type="ECO:0000256" key="1">
    <source>
        <dbReference type="ARBA" id="ARBA00022679"/>
    </source>
</evidence>
<dbReference type="eggNOG" id="KOG2683">
    <property type="taxonomic scope" value="Eukaryota"/>
</dbReference>
<feature type="domain" description="Deacetylase sirtuin-type" evidence="4">
    <location>
        <begin position="1"/>
        <end position="194"/>
    </location>
</feature>
<evidence type="ECO:0000256" key="2">
    <source>
        <dbReference type="ARBA" id="ARBA00023027"/>
    </source>
</evidence>
<gene>
    <name evidence="5" type="ORF">SARC_11659</name>
</gene>
<dbReference type="InterPro" id="IPR029035">
    <property type="entry name" value="DHS-like_NAD/FAD-binding_dom"/>
</dbReference>
<dbReference type="Proteomes" id="UP000054560">
    <property type="component" value="Unassembled WGS sequence"/>
</dbReference>
<dbReference type="PROSITE" id="PS50305">
    <property type="entry name" value="SIRTUIN"/>
    <property type="match status" value="1"/>
</dbReference>
<name>A0A0L0FH63_9EUKA</name>
<evidence type="ECO:0000259" key="4">
    <source>
        <dbReference type="PROSITE" id="PS50305"/>
    </source>
</evidence>
<evidence type="ECO:0000313" key="6">
    <source>
        <dbReference type="Proteomes" id="UP000054560"/>
    </source>
</evidence>
<proteinExistence type="predicted"/>
<keyword evidence="2" id="KW-0520">NAD</keyword>
<keyword evidence="1" id="KW-0808">Transferase</keyword>
<dbReference type="InterPro" id="IPR050134">
    <property type="entry name" value="NAD-dep_sirtuin_deacylases"/>
</dbReference>
<evidence type="ECO:0000256" key="3">
    <source>
        <dbReference type="PROSITE-ProRule" id="PRU00236"/>
    </source>
</evidence>
<dbReference type="STRING" id="667725.A0A0L0FH63"/>
<dbReference type="PANTHER" id="PTHR11085:SF10">
    <property type="entry name" value="NAD-DEPENDENT PROTEIN DEACYLASE SIRTUIN-5, MITOCHONDRIAL-RELATED"/>
    <property type="match status" value="1"/>
</dbReference>
<evidence type="ECO:0000313" key="5">
    <source>
        <dbReference type="EMBL" id="KNC75821.1"/>
    </source>
</evidence>
<comment type="caution">
    <text evidence="3">Lacks conserved residue(s) required for the propagation of feature annotation.</text>
</comment>